<dbReference type="Pfam" id="PF00512">
    <property type="entry name" value="HisKA"/>
    <property type="match status" value="1"/>
</dbReference>
<dbReference type="InterPro" id="IPR050736">
    <property type="entry name" value="Sensor_HK_Regulatory"/>
</dbReference>
<dbReference type="CDD" id="cd06225">
    <property type="entry name" value="HAMP"/>
    <property type="match status" value="1"/>
</dbReference>
<dbReference type="GO" id="GO:0031969">
    <property type="term" value="C:chloroplast membrane"/>
    <property type="evidence" value="ECO:0007669"/>
    <property type="project" value="UniProtKB-SubCell"/>
</dbReference>
<dbReference type="InterPro" id="IPR003660">
    <property type="entry name" value="HAMP_dom"/>
</dbReference>
<dbReference type="SMART" id="SM00304">
    <property type="entry name" value="HAMP"/>
    <property type="match status" value="1"/>
</dbReference>
<reference evidence="13" key="1">
    <citation type="journal article" date="2016" name="BMC Biol.">
        <title>Parallel evolution of highly conserved plastid genome architecture in red seaweeds and seed plants.</title>
        <authorList>
            <person name="Lee J."/>
            <person name="Cho C.H."/>
            <person name="Park S.I."/>
            <person name="Choi J.W."/>
            <person name="Song H.S."/>
            <person name="West J.A."/>
            <person name="Bhattacharya D."/>
            <person name="Yoon H.S."/>
        </authorList>
    </citation>
    <scope>NUCLEOTIDE SEQUENCE</scope>
</reference>
<protein>
    <recommendedName>
        <fullName evidence="8">Uncharacterized sensor-like histidine kinase ycf26</fullName>
        <ecNumber evidence="3">2.7.13.3</ecNumber>
    </recommendedName>
</protein>
<dbReference type="Gene3D" id="6.10.340.10">
    <property type="match status" value="1"/>
</dbReference>
<dbReference type="PANTHER" id="PTHR43711:SF13">
    <property type="entry name" value="DRUG SENSORY PROTEIN A"/>
    <property type="match status" value="1"/>
</dbReference>
<dbReference type="InterPro" id="IPR003594">
    <property type="entry name" value="HATPase_dom"/>
</dbReference>
<evidence type="ECO:0000256" key="9">
    <source>
        <dbReference type="SAM" id="Phobius"/>
    </source>
</evidence>
<proteinExistence type="predicted"/>
<dbReference type="SUPFAM" id="SSF158472">
    <property type="entry name" value="HAMP domain-like"/>
    <property type="match status" value="1"/>
</dbReference>
<dbReference type="EMBL" id="KX284712">
    <property type="protein sequence ID" value="AOM64984.1"/>
    <property type="molecule type" value="Genomic_DNA"/>
</dbReference>
<dbReference type="SMART" id="SM00388">
    <property type="entry name" value="HisKA"/>
    <property type="match status" value="1"/>
</dbReference>
<dbReference type="InterPro" id="IPR003661">
    <property type="entry name" value="HisK_dim/P_dom"/>
</dbReference>
<geneLocation type="plastid" evidence="13"/>
<keyword evidence="9" id="KW-0472">Membrane</keyword>
<evidence type="ECO:0000256" key="1">
    <source>
        <dbReference type="ARBA" id="ARBA00000085"/>
    </source>
</evidence>
<dbReference type="PROSITE" id="PS50109">
    <property type="entry name" value="HIS_KIN"/>
    <property type="match status" value="1"/>
</dbReference>
<dbReference type="SUPFAM" id="SSF55874">
    <property type="entry name" value="ATPase domain of HSP90 chaperone/DNA topoisomerase II/histidine kinase"/>
    <property type="match status" value="1"/>
</dbReference>
<dbReference type="InterPro" id="IPR004358">
    <property type="entry name" value="Sig_transdc_His_kin-like_C"/>
</dbReference>
<name>A0A1C9C9D3_9FLOR</name>
<sequence length="640" mass="72678">MLIMFIITKMLMAICKWWSDISSKTRLMALTTLIISLIISSVTFWTLTIVQEDSIITDTRFCKDLGILFVSNVVNLAASNNQAELTSFIEKIYLSTSSIRYILFFRSDGSLLMGLPVYNNKVQGVLQLHQNLLQLETQDFLFDTPLVTYNTFLTDHITDIIIPVTKNGKNLGSLDLGINSNPTLLSSSRLVRDISMTIFVSIWLMVVIGVTFSTLTITEPIKQLLLGINNIALGNFNQRINLSFDGALGDLIISFNEMAEKLEFYDKRNIETLTSEKQKLETIVSVIAEGAILVDTDLRILFVNQMALKVFNWVNLDVIGRPIFRCMPLHVGEALLPVLNNLVKSIYLDNLSVQTQEICIDLAYDTKKYFDFLLTPVSDSNTNVLKGVAIIMHDISREVILNDAKNQFISNVSHELRTPLCNIGSFLETLLDYNSSLADYEKIQFLTIANNETKRLSSLVNDILDLSRLELEYKYELSRVNLIKIINNVIIASQLITSYNNINLILEVHSEVEFVFANENSLQQVLENLISNAIKFSSIQGKIILRVYLLDYYRIDNIQKKANNYIRVEVIDEGIGINEVNQKYIFDRFMRIENSIHTLEGTGLGLSIVKNILLKHHTDIKIQSQLFVGTSLWFDLIGMD</sequence>
<keyword evidence="6 13" id="KW-0418">Kinase</keyword>
<dbReference type="Pfam" id="PF00989">
    <property type="entry name" value="PAS"/>
    <property type="match status" value="1"/>
</dbReference>
<evidence type="ECO:0000256" key="5">
    <source>
        <dbReference type="ARBA" id="ARBA00022679"/>
    </source>
</evidence>
<evidence type="ECO:0000256" key="4">
    <source>
        <dbReference type="ARBA" id="ARBA00022553"/>
    </source>
</evidence>
<dbReference type="PROSITE" id="PS50112">
    <property type="entry name" value="PAS"/>
    <property type="match status" value="1"/>
</dbReference>
<keyword evidence="9" id="KW-1133">Transmembrane helix</keyword>
<keyword evidence="5" id="KW-0808">Transferase</keyword>
<dbReference type="PROSITE" id="PS50885">
    <property type="entry name" value="HAMP"/>
    <property type="match status" value="1"/>
</dbReference>
<evidence type="ECO:0000256" key="6">
    <source>
        <dbReference type="ARBA" id="ARBA00022777"/>
    </source>
</evidence>
<feature type="domain" description="Histidine kinase" evidence="10">
    <location>
        <begin position="411"/>
        <end position="640"/>
    </location>
</feature>
<dbReference type="EC" id="2.7.13.3" evidence="3"/>
<feature type="domain" description="HAMP" evidence="12">
    <location>
        <begin position="215"/>
        <end position="267"/>
    </location>
</feature>
<dbReference type="Pfam" id="PF00672">
    <property type="entry name" value="HAMP"/>
    <property type="match status" value="1"/>
</dbReference>
<evidence type="ECO:0000256" key="7">
    <source>
        <dbReference type="ARBA" id="ARBA00023012"/>
    </source>
</evidence>
<organism evidence="13">
    <name type="scientific">Schizymenia dubyi</name>
    <dbReference type="NCBI Taxonomy" id="38368"/>
    <lineage>
        <taxon>Eukaryota</taxon>
        <taxon>Rhodophyta</taxon>
        <taxon>Florideophyceae</taxon>
        <taxon>Rhodymeniophycidae</taxon>
        <taxon>Nemastomatales</taxon>
        <taxon>Schizymeniaceae</taxon>
        <taxon>Schizymenia</taxon>
    </lineage>
</organism>
<dbReference type="GO" id="GO:0006355">
    <property type="term" value="P:regulation of DNA-templated transcription"/>
    <property type="evidence" value="ECO:0007669"/>
    <property type="project" value="InterPro"/>
</dbReference>
<dbReference type="InterPro" id="IPR036890">
    <property type="entry name" value="HATPase_C_sf"/>
</dbReference>
<dbReference type="Pfam" id="PF02518">
    <property type="entry name" value="HATPase_c"/>
    <property type="match status" value="1"/>
</dbReference>
<dbReference type="CDD" id="cd00075">
    <property type="entry name" value="HATPase"/>
    <property type="match status" value="1"/>
</dbReference>
<feature type="transmembrane region" description="Helical" evidence="9">
    <location>
        <begin position="194"/>
        <end position="215"/>
    </location>
</feature>
<dbReference type="GO" id="GO:0000155">
    <property type="term" value="F:phosphorelay sensor kinase activity"/>
    <property type="evidence" value="ECO:0007669"/>
    <property type="project" value="InterPro"/>
</dbReference>
<dbReference type="AlphaFoldDB" id="A0A1C9C9D3"/>
<dbReference type="InterPro" id="IPR000014">
    <property type="entry name" value="PAS"/>
</dbReference>
<dbReference type="GeneID" id="29072319"/>
<evidence type="ECO:0000256" key="2">
    <source>
        <dbReference type="ARBA" id="ARBA00004508"/>
    </source>
</evidence>
<evidence type="ECO:0000313" key="13">
    <source>
        <dbReference type="EMBL" id="AOM64984.1"/>
    </source>
</evidence>
<dbReference type="InterPro" id="IPR036097">
    <property type="entry name" value="HisK_dim/P_sf"/>
</dbReference>
<evidence type="ECO:0000256" key="3">
    <source>
        <dbReference type="ARBA" id="ARBA00012438"/>
    </source>
</evidence>
<dbReference type="Gene3D" id="3.30.565.10">
    <property type="entry name" value="Histidine kinase-like ATPase, C-terminal domain"/>
    <property type="match status" value="1"/>
</dbReference>
<evidence type="ECO:0000256" key="8">
    <source>
        <dbReference type="ARBA" id="ARBA00069102"/>
    </source>
</evidence>
<dbReference type="SMART" id="SM00091">
    <property type="entry name" value="PAS"/>
    <property type="match status" value="1"/>
</dbReference>
<feature type="transmembrane region" description="Helical" evidence="9">
    <location>
        <begin position="27"/>
        <end position="50"/>
    </location>
</feature>
<dbReference type="InterPro" id="IPR005467">
    <property type="entry name" value="His_kinase_dom"/>
</dbReference>
<dbReference type="CDD" id="cd00082">
    <property type="entry name" value="HisKA"/>
    <property type="match status" value="1"/>
</dbReference>
<keyword evidence="13" id="KW-0934">Plastid</keyword>
<dbReference type="InterPro" id="IPR035965">
    <property type="entry name" value="PAS-like_dom_sf"/>
</dbReference>
<dbReference type="FunFam" id="1.10.287.130:FF:000001">
    <property type="entry name" value="Two-component sensor histidine kinase"/>
    <property type="match status" value="1"/>
</dbReference>
<dbReference type="InterPro" id="IPR013767">
    <property type="entry name" value="PAS_fold"/>
</dbReference>
<dbReference type="PANTHER" id="PTHR43711">
    <property type="entry name" value="TWO-COMPONENT HISTIDINE KINASE"/>
    <property type="match status" value="1"/>
</dbReference>
<dbReference type="PRINTS" id="PR00344">
    <property type="entry name" value="BCTRLSENSOR"/>
</dbReference>
<dbReference type="RefSeq" id="YP_009296049.1">
    <property type="nucleotide sequence ID" value="NC_031169.1"/>
</dbReference>
<evidence type="ECO:0000259" key="12">
    <source>
        <dbReference type="PROSITE" id="PS50885"/>
    </source>
</evidence>
<keyword evidence="9" id="KW-0812">Transmembrane</keyword>
<dbReference type="SUPFAM" id="SSF47384">
    <property type="entry name" value="Homodimeric domain of signal transducing histidine kinase"/>
    <property type="match status" value="1"/>
</dbReference>
<dbReference type="SMART" id="SM00387">
    <property type="entry name" value="HATPase_c"/>
    <property type="match status" value="1"/>
</dbReference>
<evidence type="ECO:0000259" key="11">
    <source>
        <dbReference type="PROSITE" id="PS50112"/>
    </source>
</evidence>
<keyword evidence="4" id="KW-0597">Phosphoprotein</keyword>
<evidence type="ECO:0000259" key="10">
    <source>
        <dbReference type="PROSITE" id="PS50109"/>
    </source>
</evidence>
<comment type="catalytic activity">
    <reaction evidence="1">
        <text>ATP + protein L-histidine = ADP + protein N-phospho-L-histidine.</text>
        <dbReference type="EC" id="2.7.13.3"/>
    </reaction>
</comment>
<gene>
    <name evidence="13" type="primary">dfr</name>
    <name evidence="13" type="ORF">Schiz_101</name>
</gene>
<accession>A0A1C9C9D3</accession>
<dbReference type="SUPFAM" id="SSF55785">
    <property type="entry name" value="PYP-like sensor domain (PAS domain)"/>
    <property type="match status" value="1"/>
</dbReference>
<dbReference type="Gene3D" id="3.30.450.20">
    <property type="entry name" value="PAS domain"/>
    <property type="match status" value="1"/>
</dbReference>
<dbReference type="Gene3D" id="1.10.287.130">
    <property type="match status" value="1"/>
</dbReference>
<keyword evidence="7" id="KW-0902">Two-component regulatory system</keyword>
<dbReference type="CDD" id="cd00130">
    <property type="entry name" value="PAS"/>
    <property type="match status" value="1"/>
</dbReference>
<feature type="domain" description="PAS" evidence="11">
    <location>
        <begin position="276"/>
        <end position="321"/>
    </location>
</feature>
<comment type="subcellular location">
    <subcellularLocation>
        <location evidence="2">Plastid</location>
        <location evidence="2">Chloroplast membrane</location>
        <topology evidence="2">Multi-pass membrane protein</topology>
    </subcellularLocation>
</comment>